<evidence type="ECO:0000259" key="1">
    <source>
        <dbReference type="Pfam" id="PF07791"/>
    </source>
</evidence>
<protein>
    <recommendedName>
        <fullName evidence="1">Immunity MXAN-0049 protein domain-containing protein</fullName>
    </recommendedName>
</protein>
<dbReference type="AlphaFoldDB" id="D0LLJ8"/>
<dbReference type="KEGG" id="hoh:Hoch_0577"/>
<dbReference type="InterPro" id="IPR012433">
    <property type="entry name" value="Imm11"/>
</dbReference>
<dbReference type="eggNOG" id="ENOG50343JZ">
    <property type="taxonomic scope" value="Bacteria"/>
</dbReference>
<sequence>MNMDTPAYKLTWDFDEVNIRDAYDARLVAFPGWDSTAGLIGCHQLALPQPVLFEADFRRVSQTDYPYSDEGWPIMSPRMVDVLRTIGEFPHRRIPVRFLNQAAFADQRYLPDGRYRPEAVDDRFVAVQVSEYVDVVDWTNSVYTRNRVGPFEFTDFETLVLREPADGLPPVFRIREQASLFLVSAAARQALEDADIRGIAFESLPGIGPPPQRD</sequence>
<reference evidence="2 3" key="1">
    <citation type="journal article" date="2010" name="Stand. Genomic Sci.">
        <title>Complete genome sequence of Haliangium ochraceum type strain (SMP-2).</title>
        <authorList>
            <consortium name="US DOE Joint Genome Institute (JGI-PGF)"/>
            <person name="Ivanova N."/>
            <person name="Daum C."/>
            <person name="Lang E."/>
            <person name="Abt B."/>
            <person name="Kopitz M."/>
            <person name="Saunders E."/>
            <person name="Lapidus A."/>
            <person name="Lucas S."/>
            <person name="Glavina Del Rio T."/>
            <person name="Nolan M."/>
            <person name="Tice H."/>
            <person name="Copeland A."/>
            <person name="Cheng J.F."/>
            <person name="Chen F."/>
            <person name="Bruce D."/>
            <person name="Goodwin L."/>
            <person name="Pitluck S."/>
            <person name="Mavromatis K."/>
            <person name="Pati A."/>
            <person name="Mikhailova N."/>
            <person name="Chen A."/>
            <person name="Palaniappan K."/>
            <person name="Land M."/>
            <person name="Hauser L."/>
            <person name="Chang Y.J."/>
            <person name="Jeffries C.D."/>
            <person name="Detter J.C."/>
            <person name="Brettin T."/>
            <person name="Rohde M."/>
            <person name="Goker M."/>
            <person name="Bristow J."/>
            <person name="Markowitz V."/>
            <person name="Eisen J.A."/>
            <person name="Hugenholtz P."/>
            <person name="Kyrpides N.C."/>
            <person name="Klenk H.P."/>
        </authorList>
    </citation>
    <scope>NUCLEOTIDE SEQUENCE [LARGE SCALE GENOMIC DNA]</scope>
    <source>
        <strain evidence="3">DSM 14365 / CIP 107738 / JCM 11303 / AJ 13395 / SMP-2</strain>
    </source>
</reference>
<keyword evidence="3" id="KW-1185">Reference proteome</keyword>
<gene>
    <name evidence="2" type="ordered locus">Hoch_0577</name>
</gene>
<dbReference type="HOGENOM" id="CLU_1287340_0_0_7"/>
<dbReference type="OrthoDB" id="1446751at2"/>
<feature type="domain" description="Immunity MXAN-0049 protein" evidence="1">
    <location>
        <begin position="127"/>
        <end position="202"/>
    </location>
</feature>
<dbReference type="Pfam" id="PF07791">
    <property type="entry name" value="Imm11"/>
    <property type="match status" value="1"/>
</dbReference>
<name>D0LLJ8_HALO1</name>
<dbReference type="Proteomes" id="UP000001880">
    <property type="component" value="Chromosome"/>
</dbReference>
<evidence type="ECO:0000313" key="3">
    <source>
        <dbReference type="Proteomes" id="UP000001880"/>
    </source>
</evidence>
<organism evidence="2 3">
    <name type="scientific">Haliangium ochraceum (strain DSM 14365 / JCM 11303 / SMP-2)</name>
    <dbReference type="NCBI Taxonomy" id="502025"/>
    <lineage>
        <taxon>Bacteria</taxon>
        <taxon>Pseudomonadati</taxon>
        <taxon>Myxococcota</taxon>
        <taxon>Polyangia</taxon>
        <taxon>Haliangiales</taxon>
        <taxon>Kofleriaceae</taxon>
        <taxon>Haliangium</taxon>
    </lineage>
</organism>
<proteinExistence type="predicted"/>
<accession>D0LLJ8</accession>
<dbReference type="EMBL" id="CP001804">
    <property type="protein sequence ID" value="ACY13215.1"/>
    <property type="molecule type" value="Genomic_DNA"/>
</dbReference>
<evidence type="ECO:0000313" key="2">
    <source>
        <dbReference type="EMBL" id="ACY13215.1"/>
    </source>
</evidence>